<dbReference type="HOGENOM" id="CLU_593361_0_0_1"/>
<organism evidence="1">
    <name type="scientific">Talaromyces marneffei PM1</name>
    <dbReference type="NCBI Taxonomy" id="1077442"/>
    <lineage>
        <taxon>Eukaryota</taxon>
        <taxon>Fungi</taxon>
        <taxon>Dikarya</taxon>
        <taxon>Ascomycota</taxon>
        <taxon>Pezizomycotina</taxon>
        <taxon>Eurotiomycetes</taxon>
        <taxon>Eurotiomycetidae</taxon>
        <taxon>Eurotiales</taxon>
        <taxon>Trichocomaceae</taxon>
        <taxon>Talaromyces</taxon>
        <taxon>Talaromyces sect. Talaromyces</taxon>
    </lineage>
</organism>
<reference key="1">
    <citation type="journal article" date="2014" name="PLoS Genet.">
        <title>Signature Gene Expression Reveals Novel Clues to the Molecular Mechanisms of Dimorphic Transition in Penicillium marneffei.</title>
        <authorList>
            <person name="Yang E."/>
            <person name="Wang G."/>
            <person name="Cai J."/>
            <person name="Woo P.C."/>
            <person name="Lau S.K."/>
            <person name="Yuen K.-Y."/>
            <person name="Chow W.-N."/>
            <person name="Lin X."/>
        </authorList>
    </citation>
    <scope>NUCLEOTIDE SEQUENCE [LARGE SCALE GENOMIC DNA]</scope>
    <source>
        <strain>PM1</strain>
    </source>
</reference>
<reference evidence="1" key="2">
    <citation type="journal article" date="2014" name="PLoS Genet.">
        <title>Signature gene expression reveals novel clues to the molecular mechanisms of dimorphic transition in Penicillium marneffei.</title>
        <authorList>
            <person name="Yang E."/>
            <person name="Wang G."/>
            <person name="Cai J."/>
            <person name="Woo P.C."/>
            <person name="Lau S.K."/>
            <person name="Yuen K.-Y."/>
            <person name="Chow W.-N."/>
            <person name="Lin X."/>
        </authorList>
    </citation>
    <scope>NUCLEOTIDE SEQUENCE</scope>
    <source>
        <strain evidence="1">PM1</strain>
    </source>
</reference>
<gene>
    <name evidence="1" type="ORF">GQ26_0251500</name>
</gene>
<accession>A0A093VEF5</accession>
<protein>
    <submittedName>
        <fullName evidence="1">Uncharacterized protein</fullName>
    </submittedName>
</protein>
<dbReference type="AlphaFoldDB" id="A0A093VEF5"/>
<name>A0A093VEF5_TALMA</name>
<proteinExistence type="predicted"/>
<dbReference type="eggNOG" id="ENOG502QR0D">
    <property type="taxonomic scope" value="Eukaryota"/>
</dbReference>
<comment type="caution">
    <text evidence="1">The sequence shown here is derived from an EMBL/GenBank/DDBJ whole genome shotgun (WGS) entry which is preliminary data.</text>
</comment>
<sequence length="511" mass="57256">MAPPLLRLLETILIDCGDEHNSREVITMAQSMGLFHTMAEAMGLHAFGTVDDDFLLSFYPANRPLCNYAITKLIYPEVIDSNSRFETSHITSTIPSKWAGTTWDYTAKMIIHNLDQMGIDWASVECFQSEGERAGVRCTEITVVITAYSLPMVNWAFLKSIQEIHAMMGARVEIRVGKLERHDGVVSDSFTDQTFLPPGSNVSFHYIMGEYTGGTVGGIIELVDGDGTCQKLCALTCHSYLPMSGSSLKIDVGAASDFTRISVAQYETLACSYPNCHSWFEQLRDAFRDLKWLRTEIEQIKSDWNPDWEPNVMADQRAYLQSKKDEERKRKQIISDDSLAIGTVCASSGSRVSLNHHLDWALVTLDKGRARSDNTNMIRESLSFSQIKMPLTSTETLKPGFVVYKAKYPDLTNGHVSYTKSYVRYHTEQNGRIIVAPEWALIPSRTHKQFSEPKDCGAWVVDRVDNTVVGVIYAMNTATGVAYITPIQEIFDDIEKDTGFTVRLPKGLDAS</sequence>
<evidence type="ECO:0000313" key="1">
    <source>
        <dbReference type="EMBL" id="KFX45076.1"/>
    </source>
</evidence>
<dbReference type="EMBL" id="JPOX01000025">
    <property type="protein sequence ID" value="KFX45076.1"/>
    <property type="molecule type" value="Genomic_DNA"/>
</dbReference>